<keyword evidence="5" id="KW-0406">Ion transport</keyword>
<evidence type="ECO:0000256" key="1">
    <source>
        <dbReference type="ARBA" id="ARBA00004325"/>
    </source>
</evidence>
<evidence type="ECO:0000256" key="2">
    <source>
        <dbReference type="ARBA" id="ARBA00022448"/>
    </source>
</evidence>
<dbReference type="EMBL" id="MN642088">
    <property type="protein sequence ID" value="QGP70674.1"/>
    <property type="molecule type" value="Genomic_DNA"/>
</dbReference>
<keyword evidence="8" id="KW-1133">Transmembrane helix</keyword>
<feature type="transmembrane region" description="Helical" evidence="8">
    <location>
        <begin position="38"/>
        <end position="56"/>
    </location>
</feature>
<evidence type="ECO:0000256" key="8">
    <source>
        <dbReference type="SAM" id="Phobius"/>
    </source>
</evidence>
<evidence type="ECO:0000256" key="3">
    <source>
        <dbReference type="ARBA" id="ARBA00022547"/>
    </source>
</evidence>
<keyword evidence="6 9" id="KW-0496">Mitochondrion</keyword>
<geneLocation type="mitochondrion" evidence="9"/>
<keyword evidence="4" id="KW-0375">Hydrogen ion transport</keyword>
<dbReference type="AlphaFoldDB" id="A0A650AR97"/>
<keyword evidence="3" id="KW-0138">CF(0)</keyword>
<dbReference type="GO" id="GO:0015986">
    <property type="term" value="P:proton motive force-driven ATP synthesis"/>
    <property type="evidence" value="ECO:0007669"/>
    <property type="project" value="InterPro"/>
</dbReference>
<dbReference type="InterPro" id="IPR008688">
    <property type="entry name" value="ATP_synth_Bsub_B/MI25"/>
</dbReference>
<protein>
    <submittedName>
        <fullName evidence="9">ATP synthase F0 subunit beta</fullName>
    </submittedName>
</protein>
<name>A0A650AR97_SCHDU</name>
<reference evidence="9" key="1">
    <citation type="submission" date="2019-11" db="EMBL/GenBank/DDBJ databases">
        <title>Complete mitogenomes of the chlorophyte green algae Scherffelia dubia and Tetraselmis sp. CCMP 881 (Chlorodendrophyceae).</title>
        <authorList>
            <person name="Turmel M."/>
            <person name="Otis C."/>
            <person name="de Cambiaire J.-C."/>
            <person name="Lemieux C."/>
        </authorList>
    </citation>
    <scope>NUCLEOTIDE SEQUENCE</scope>
</reference>
<keyword evidence="7 8" id="KW-0472">Membrane</keyword>
<evidence type="ECO:0000256" key="5">
    <source>
        <dbReference type="ARBA" id="ARBA00023065"/>
    </source>
</evidence>
<dbReference type="GO" id="GO:0015078">
    <property type="term" value="F:proton transmembrane transporter activity"/>
    <property type="evidence" value="ECO:0007669"/>
    <property type="project" value="InterPro"/>
</dbReference>
<accession>A0A650AR97</accession>
<dbReference type="GO" id="GO:0045259">
    <property type="term" value="C:proton-transporting ATP synthase complex"/>
    <property type="evidence" value="ECO:0007669"/>
    <property type="project" value="UniProtKB-KW"/>
</dbReference>
<organism evidence="9">
    <name type="scientific">Scherffelia dubia</name>
    <name type="common">Green alga</name>
    <name type="synonym">Chlamydomonas dubia</name>
    <dbReference type="NCBI Taxonomy" id="3190"/>
    <lineage>
        <taxon>Eukaryota</taxon>
        <taxon>Viridiplantae</taxon>
        <taxon>Chlorophyta</taxon>
        <taxon>core chlorophytes</taxon>
        <taxon>Chlorodendrophyceae</taxon>
        <taxon>Chlorodendrales</taxon>
        <taxon>Chlorodendraceae</taxon>
        <taxon>Scherffelia</taxon>
    </lineage>
</organism>
<evidence type="ECO:0000256" key="7">
    <source>
        <dbReference type="ARBA" id="ARBA00023136"/>
    </source>
</evidence>
<evidence type="ECO:0000313" key="9">
    <source>
        <dbReference type="EMBL" id="QGP70674.1"/>
    </source>
</evidence>
<comment type="subcellular location">
    <subcellularLocation>
        <location evidence="1">Mitochondrion membrane</location>
    </subcellularLocation>
</comment>
<evidence type="ECO:0000256" key="4">
    <source>
        <dbReference type="ARBA" id="ARBA00022781"/>
    </source>
</evidence>
<proteinExistence type="predicted"/>
<gene>
    <name evidence="9" type="primary">atp4</name>
</gene>
<dbReference type="RefSeq" id="YP_009720874.1">
    <property type="nucleotide sequence ID" value="NC_045363.1"/>
</dbReference>
<dbReference type="GeneID" id="42909394"/>
<sequence length="176" mass="20314">MSRDKNTDSLNLKKFLLLGLVVTIGTYTENLFFLNEEVVVALCFLAFMAFSFQFLGNSLGKALDNRKDYFIILLKTAISTERKYCLYFFFCVSRLNKVSPSLTSCLSLILLKKQWYSYLRNKYKRLSFFHSLTKMATNRIGKKVQESKSLKTGFKDQWLNSTANRSQAATLLQCQA</sequence>
<dbReference type="Pfam" id="PF05405">
    <property type="entry name" value="Mt_ATP-synt_B"/>
    <property type="match status" value="1"/>
</dbReference>
<keyword evidence="2" id="KW-0813">Transport</keyword>
<feature type="transmembrane region" description="Helical" evidence="8">
    <location>
        <begin position="12"/>
        <end position="32"/>
    </location>
</feature>
<keyword evidence="8" id="KW-0812">Transmembrane</keyword>
<evidence type="ECO:0000256" key="6">
    <source>
        <dbReference type="ARBA" id="ARBA00023128"/>
    </source>
</evidence>
<dbReference type="GO" id="GO:0031966">
    <property type="term" value="C:mitochondrial membrane"/>
    <property type="evidence" value="ECO:0007669"/>
    <property type="project" value="UniProtKB-SubCell"/>
</dbReference>